<dbReference type="HOGENOM" id="CLU_591908_0_0_1"/>
<name>A0A0D0APQ0_9AGAR</name>
<gene>
    <name evidence="1" type="ORF">GYMLUDRAFT_64369</name>
</gene>
<protein>
    <submittedName>
        <fullName evidence="1">Uncharacterized protein</fullName>
    </submittedName>
</protein>
<sequence length="462" mass="50012">MSFSALEDQHKKTVFELETYKELYNWLLQTIQDAPALTSTPTTALLPIPSFQRINFPKVKLWTSQDFFEVKNGNGNCSISLKGYFPKQTGLWFLEDEFGQPLNFYMTDHVCEFTKMVWMLLREQQVKQSLPVPKNWTKANADAVNLYHHYMCHRFPFLALCDDLWKTKQIWLTDYTSCHTPCCTHHTPCCTHCLPAAPVVPATAKSSAPVVPNAAPVIPATAESSAPVVPTVAPVEPATAESSAPVVPTATPIVPATATSSKPVIPAVPVIPVTTKSSKSAVPVVPTTTEFSMPVAPTAEPVISATTESSLTAVSPTITDISKSTVIPFADPPTVADSRSAVTTSNQYPAIPASPTKVSPLQISSSFNALTCKSCRRLFDDPKLSASLQLPPASNPQALLSLITLKAPEPSSALEVPLSLSTVIEQSTKSSKSKPKPKVKQVLRIRFGDLMVGKFVTPNILS</sequence>
<accession>A0A0D0APQ0</accession>
<dbReference type="EMBL" id="KN834846">
    <property type="protein sequence ID" value="KIK52270.1"/>
    <property type="molecule type" value="Genomic_DNA"/>
</dbReference>
<evidence type="ECO:0000313" key="1">
    <source>
        <dbReference type="EMBL" id="KIK52270.1"/>
    </source>
</evidence>
<dbReference type="AlphaFoldDB" id="A0A0D0APQ0"/>
<keyword evidence="2" id="KW-1185">Reference proteome</keyword>
<organism evidence="1 2">
    <name type="scientific">Collybiopsis luxurians FD-317 M1</name>
    <dbReference type="NCBI Taxonomy" id="944289"/>
    <lineage>
        <taxon>Eukaryota</taxon>
        <taxon>Fungi</taxon>
        <taxon>Dikarya</taxon>
        <taxon>Basidiomycota</taxon>
        <taxon>Agaricomycotina</taxon>
        <taxon>Agaricomycetes</taxon>
        <taxon>Agaricomycetidae</taxon>
        <taxon>Agaricales</taxon>
        <taxon>Marasmiineae</taxon>
        <taxon>Omphalotaceae</taxon>
        <taxon>Collybiopsis</taxon>
        <taxon>Collybiopsis luxurians</taxon>
    </lineage>
</organism>
<reference evidence="1 2" key="1">
    <citation type="submission" date="2014-04" db="EMBL/GenBank/DDBJ databases">
        <title>Evolutionary Origins and Diversification of the Mycorrhizal Mutualists.</title>
        <authorList>
            <consortium name="DOE Joint Genome Institute"/>
            <consortium name="Mycorrhizal Genomics Consortium"/>
            <person name="Kohler A."/>
            <person name="Kuo A."/>
            <person name="Nagy L.G."/>
            <person name="Floudas D."/>
            <person name="Copeland A."/>
            <person name="Barry K.W."/>
            <person name="Cichocki N."/>
            <person name="Veneault-Fourrey C."/>
            <person name="LaButti K."/>
            <person name="Lindquist E.A."/>
            <person name="Lipzen A."/>
            <person name="Lundell T."/>
            <person name="Morin E."/>
            <person name="Murat C."/>
            <person name="Riley R."/>
            <person name="Ohm R."/>
            <person name="Sun H."/>
            <person name="Tunlid A."/>
            <person name="Henrissat B."/>
            <person name="Grigoriev I.V."/>
            <person name="Hibbett D.S."/>
            <person name="Martin F."/>
        </authorList>
    </citation>
    <scope>NUCLEOTIDE SEQUENCE [LARGE SCALE GENOMIC DNA]</scope>
    <source>
        <strain evidence="1 2">FD-317 M1</strain>
    </source>
</reference>
<proteinExistence type="predicted"/>
<evidence type="ECO:0000313" key="2">
    <source>
        <dbReference type="Proteomes" id="UP000053593"/>
    </source>
</evidence>
<dbReference type="Proteomes" id="UP000053593">
    <property type="component" value="Unassembled WGS sequence"/>
</dbReference>
<dbReference type="OrthoDB" id="10349847at2759"/>